<keyword evidence="8 9" id="KW-0472">Membrane</keyword>
<feature type="transmembrane region" description="Helical" evidence="9">
    <location>
        <begin position="88"/>
        <end position="106"/>
    </location>
</feature>
<protein>
    <submittedName>
        <fullName evidence="10">Ribose transport system permease protein</fullName>
    </submittedName>
</protein>
<dbReference type="CDD" id="cd06579">
    <property type="entry name" value="TM_PBP1_transp_AraH_like"/>
    <property type="match status" value="1"/>
</dbReference>
<comment type="similarity">
    <text evidence="2">Belongs to the binding-protein-dependent transport system permease family. AraH/RbsC subfamily.</text>
</comment>
<dbReference type="AlphaFoldDB" id="A0A1M5CJ86"/>
<dbReference type="PANTHER" id="PTHR32196">
    <property type="entry name" value="ABC TRANSPORTER PERMEASE PROTEIN YPHD-RELATED-RELATED"/>
    <property type="match status" value="1"/>
</dbReference>
<keyword evidence="7 9" id="KW-1133">Transmembrane helix</keyword>
<keyword evidence="6 9" id="KW-0812">Transmembrane</keyword>
<keyword evidence="3" id="KW-0813">Transport</keyword>
<evidence type="ECO:0000256" key="8">
    <source>
        <dbReference type="ARBA" id="ARBA00023136"/>
    </source>
</evidence>
<evidence type="ECO:0000256" key="2">
    <source>
        <dbReference type="ARBA" id="ARBA00007942"/>
    </source>
</evidence>
<dbReference type="PANTHER" id="PTHR32196:SF21">
    <property type="entry name" value="ABC TRANSPORTER PERMEASE PROTEIN YPHD-RELATED"/>
    <property type="match status" value="1"/>
</dbReference>
<evidence type="ECO:0000256" key="7">
    <source>
        <dbReference type="ARBA" id="ARBA00022989"/>
    </source>
</evidence>
<feature type="transmembrane region" description="Helical" evidence="9">
    <location>
        <begin position="140"/>
        <end position="159"/>
    </location>
</feature>
<sequence length="345" mass="36841">MATSNIKSTALETDVTLSLGIGNFITQIAMRYGLLLLTVFLILLFSLTTNTFFSMLTLQAILSEKSVVAILALAAMVTMITGKMNLNVGFGVTFWHVFAITLQQWYGFSWEAAALIVVLCGCLYGAFNGMLVALADIDSFVATLGTGTVIYAVSLWHTGGRQIVGALPENFYLFSSYDIVGIPIIVFYLLAITLLLWLVTEYTALGRKLYAVGANPNTASLNGINTTSCYIGAYVVSDGLIAFASVLLASHIGIGSSSVGQDYMLPALVGAFLGSTTFRAGRVNVWGTLIGVSLVSVGISGLQQWGTPFFVEPLFNGAILLISITLAGFSQKRKQTATKNNVKVK</sequence>
<dbReference type="InterPro" id="IPR001851">
    <property type="entry name" value="ABC_transp_permease"/>
</dbReference>
<keyword evidence="5" id="KW-0997">Cell inner membrane</keyword>
<keyword evidence="4" id="KW-1003">Cell membrane</keyword>
<proteinExistence type="inferred from homology"/>
<evidence type="ECO:0000313" key="10">
    <source>
        <dbReference type="EMBL" id="SHF54492.1"/>
    </source>
</evidence>
<evidence type="ECO:0000256" key="5">
    <source>
        <dbReference type="ARBA" id="ARBA00022519"/>
    </source>
</evidence>
<name>A0A1M5CJ86_VIBGA</name>
<evidence type="ECO:0000313" key="11">
    <source>
        <dbReference type="Proteomes" id="UP000184159"/>
    </source>
</evidence>
<dbReference type="GO" id="GO:0005886">
    <property type="term" value="C:plasma membrane"/>
    <property type="evidence" value="ECO:0007669"/>
    <property type="project" value="UniProtKB-SubCell"/>
</dbReference>
<feature type="transmembrane region" description="Helical" evidence="9">
    <location>
        <begin position="179"/>
        <end position="199"/>
    </location>
</feature>
<evidence type="ECO:0000256" key="1">
    <source>
        <dbReference type="ARBA" id="ARBA00004429"/>
    </source>
</evidence>
<feature type="transmembrane region" description="Helical" evidence="9">
    <location>
        <begin position="283"/>
        <end position="303"/>
    </location>
</feature>
<feature type="transmembrane region" description="Helical" evidence="9">
    <location>
        <begin position="309"/>
        <end position="329"/>
    </location>
</feature>
<feature type="transmembrane region" description="Helical" evidence="9">
    <location>
        <begin position="34"/>
        <end position="56"/>
    </location>
</feature>
<keyword evidence="11" id="KW-1185">Reference proteome</keyword>
<dbReference type="RefSeq" id="WP_072960011.1">
    <property type="nucleotide sequence ID" value="NZ_FQUH01000012.1"/>
</dbReference>
<organism evidence="10 11">
    <name type="scientific">Vibrio gazogenes DSM 21264 = NBRC 103151</name>
    <dbReference type="NCBI Taxonomy" id="1123492"/>
    <lineage>
        <taxon>Bacteria</taxon>
        <taxon>Pseudomonadati</taxon>
        <taxon>Pseudomonadota</taxon>
        <taxon>Gammaproteobacteria</taxon>
        <taxon>Vibrionales</taxon>
        <taxon>Vibrionaceae</taxon>
        <taxon>Vibrio</taxon>
    </lineage>
</organism>
<accession>A0A1M5CJ86</accession>
<dbReference type="Proteomes" id="UP000184159">
    <property type="component" value="Unassembled WGS sequence"/>
</dbReference>
<dbReference type="Pfam" id="PF02653">
    <property type="entry name" value="BPD_transp_2"/>
    <property type="match status" value="1"/>
</dbReference>
<dbReference type="EMBL" id="FQUH01000012">
    <property type="protein sequence ID" value="SHF54492.1"/>
    <property type="molecule type" value="Genomic_DNA"/>
</dbReference>
<feature type="transmembrane region" description="Helical" evidence="9">
    <location>
        <begin position="62"/>
        <end position="81"/>
    </location>
</feature>
<feature type="transmembrane region" description="Helical" evidence="9">
    <location>
        <begin position="112"/>
        <end position="133"/>
    </location>
</feature>
<evidence type="ECO:0000256" key="9">
    <source>
        <dbReference type="SAM" id="Phobius"/>
    </source>
</evidence>
<evidence type="ECO:0000256" key="6">
    <source>
        <dbReference type="ARBA" id="ARBA00022692"/>
    </source>
</evidence>
<reference evidence="11" key="1">
    <citation type="submission" date="2016-11" db="EMBL/GenBank/DDBJ databases">
        <authorList>
            <person name="Varghese N."/>
            <person name="Submissions S."/>
        </authorList>
    </citation>
    <scope>NUCLEOTIDE SEQUENCE [LARGE SCALE GENOMIC DNA]</scope>
    <source>
        <strain evidence="11">DSM 21264</strain>
    </source>
</reference>
<evidence type="ECO:0000256" key="4">
    <source>
        <dbReference type="ARBA" id="ARBA00022475"/>
    </source>
</evidence>
<evidence type="ECO:0000256" key="3">
    <source>
        <dbReference type="ARBA" id="ARBA00022448"/>
    </source>
</evidence>
<gene>
    <name evidence="10" type="ORF">SAMN02745781_02568</name>
</gene>
<comment type="subcellular location">
    <subcellularLocation>
        <location evidence="1">Cell inner membrane</location>
        <topology evidence="1">Multi-pass membrane protein</topology>
    </subcellularLocation>
</comment>
<dbReference type="GO" id="GO:0022857">
    <property type="term" value="F:transmembrane transporter activity"/>
    <property type="evidence" value="ECO:0007669"/>
    <property type="project" value="InterPro"/>
</dbReference>